<dbReference type="EMBL" id="SCEB01214178">
    <property type="protein sequence ID" value="RXM36817.1"/>
    <property type="molecule type" value="Genomic_DNA"/>
</dbReference>
<dbReference type="GO" id="GO:0031023">
    <property type="term" value="P:microtubule organizing center organization"/>
    <property type="evidence" value="ECO:0007669"/>
    <property type="project" value="TreeGrafter"/>
</dbReference>
<organism evidence="1 2">
    <name type="scientific">Acipenser ruthenus</name>
    <name type="common">Sterlet sturgeon</name>
    <dbReference type="NCBI Taxonomy" id="7906"/>
    <lineage>
        <taxon>Eukaryota</taxon>
        <taxon>Metazoa</taxon>
        <taxon>Chordata</taxon>
        <taxon>Craniata</taxon>
        <taxon>Vertebrata</taxon>
        <taxon>Euteleostomi</taxon>
        <taxon>Actinopterygii</taxon>
        <taxon>Chondrostei</taxon>
        <taxon>Acipenseriformes</taxon>
        <taxon>Acipenseridae</taxon>
        <taxon>Acipenser</taxon>
    </lineage>
</organism>
<dbReference type="Proteomes" id="UP000289886">
    <property type="component" value="Unassembled WGS sequence"/>
</dbReference>
<evidence type="ECO:0000313" key="1">
    <source>
        <dbReference type="EMBL" id="RXM36817.1"/>
    </source>
</evidence>
<gene>
    <name evidence="1" type="ORF">EOD39_11445</name>
</gene>
<dbReference type="GO" id="GO:0070652">
    <property type="term" value="C:HAUS complex"/>
    <property type="evidence" value="ECO:0007669"/>
    <property type="project" value="TreeGrafter"/>
</dbReference>
<accession>A0A444UNS8</accession>
<reference evidence="1 2" key="1">
    <citation type="submission" date="2019-01" db="EMBL/GenBank/DDBJ databases">
        <title>Draft Genome and Complete Hox-Cluster Characterization of the Sterlet Sturgeon (Acipenser ruthenus).</title>
        <authorList>
            <person name="Wei Q."/>
        </authorList>
    </citation>
    <scope>NUCLEOTIDE SEQUENCE [LARGE SCALE GENOMIC DNA]</scope>
    <source>
        <strain evidence="1">WHYD16114868_AA</strain>
        <tissue evidence="1">Blood</tissue>
    </source>
</reference>
<protein>
    <submittedName>
        <fullName evidence="1">HAUS augmin-like complex subunit 7</fullName>
    </submittedName>
</protein>
<comment type="caution">
    <text evidence="1">The sequence shown here is derived from an EMBL/GenBank/DDBJ whole genome shotgun (WGS) entry which is preliminary data.</text>
</comment>
<dbReference type="PANTHER" id="PTHR14352">
    <property type="entry name" value="HAUS AUGMIN-LIKE COMPLEX SUBUNIT 7"/>
    <property type="match status" value="1"/>
</dbReference>
<name>A0A444UNS8_ACIRT</name>
<dbReference type="GO" id="GO:0051011">
    <property type="term" value="F:microtubule minus-end binding"/>
    <property type="evidence" value="ECO:0007669"/>
    <property type="project" value="TreeGrafter"/>
</dbReference>
<dbReference type="GO" id="GO:0051225">
    <property type="term" value="P:spindle assembly"/>
    <property type="evidence" value="ECO:0007669"/>
    <property type="project" value="TreeGrafter"/>
</dbReference>
<dbReference type="PANTHER" id="PTHR14352:SF2">
    <property type="entry name" value="HAUS AUGMIN-LIKE COMPLEX SUBUNIT 7"/>
    <property type="match status" value="1"/>
</dbReference>
<sequence>MAGSLKERELSVKIYKKLQALGCPSVEGLFLREAGGMKELLCTPSMHRLDILQWICTSICPPMKKHFSELKGPQPDSQIKELVQFCHEMLLCRQDDFDLIKGVSSPQRQLALLEQLVDVIPRDESEAREPLGEQVCRNEALLKELFSSPHLQTMLHPTCNPWPVEIRELLSRREAAGQSSNTAPKKYERGKGMCYNYANTFSWDTCLSLKEVTESLQKTNTVLEEIHKECVFLHLDPKSSGSSSTHLSPPALRLAIVDLSQLMTAFSQLYDSDFREYCNRAAPQLRESAEAFSTAHSLLAACTKELQALNQLSVTSLALTSTVEGQQQCRRFWSRGHMQSLPVKIEELKRRYKDFLCIYQRSRERMREESAGEKRDYRRE</sequence>
<dbReference type="InterPro" id="IPR029711">
    <property type="entry name" value="Haus7-like"/>
</dbReference>
<keyword evidence="2" id="KW-1185">Reference proteome</keyword>
<proteinExistence type="predicted"/>
<evidence type="ECO:0000313" key="2">
    <source>
        <dbReference type="Proteomes" id="UP000289886"/>
    </source>
</evidence>
<dbReference type="AlphaFoldDB" id="A0A444UNS8"/>